<feature type="binding site" description="axial binding residue" evidence="6">
    <location>
        <position position="450"/>
    </location>
    <ligand>
        <name>heme</name>
        <dbReference type="ChEBI" id="CHEBI:30413"/>
    </ligand>
    <ligandPart>
        <name>Fe</name>
        <dbReference type="ChEBI" id="CHEBI:18248"/>
    </ligandPart>
</feature>
<reference evidence="9 10" key="1">
    <citation type="journal article" date="2016" name="Nat. Commun.">
        <title>Ectomycorrhizal ecology is imprinted in the genome of the dominant symbiotic fungus Cenococcum geophilum.</title>
        <authorList>
            <consortium name="DOE Joint Genome Institute"/>
            <person name="Peter M."/>
            <person name="Kohler A."/>
            <person name="Ohm R.A."/>
            <person name="Kuo A."/>
            <person name="Krutzmann J."/>
            <person name="Morin E."/>
            <person name="Arend M."/>
            <person name="Barry K.W."/>
            <person name="Binder M."/>
            <person name="Choi C."/>
            <person name="Clum A."/>
            <person name="Copeland A."/>
            <person name="Grisel N."/>
            <person name="Haridas S."/>
            <person name="Kipfer T."/>
            <person name="LaButti K."/>
            <person name="Lindquist E."/>
            <person name="Lipzen A."/>
            <person name="Maire R."/>
            <person name="Meier B."/>
            <person name="Mihaltcheva S."/>
            <person name="Molinier V."/>
            <person name="Murat C."/>
            <person name="Poggeler S."/>
            <person name="Quandt C.A."/>
            <person name="Sperisen C."/>
            <person name="Tritt A."/>
            <person name="Tisserant E."/>
            <person name="Crous P.W."/>
            <person name="Henrissat B."/>
            <person name="Nehls U."/>
            <person name="Egli S."/>
            <person name="Spatafora J.W."/>
            <person name="Grigoriev I.V."/>
            <person name="Martin F.M."/>
        </authorList>
    </citation>
    <scope>NUCLEOTIDE SEQUENCE [LARGE SCALE GENOMIC DNA]</scope>
    <source>
        <strain evidence="9 10">CBS 207.34</strain>
    </source>
</reference>
<evidence type="ECO:0000256" key="1">
    <source>
        <dbReference type="ARBA" id="ARBA00001971"/>
    </source>
</evidence>
<evidence type="ECO:0000313" key="9">
    <source>
        <dbReference type="EMBL" id="OCL06822.1"/>
    </source>
</evidence>
<dbReference type="PANTHER" id="PTHR46206">
    <property type="entry name" value="CYTOCHROME P450"/>
    <property type="match status" value="1"/>
</dbReference>
<keyword evidence="10" id="KW-1185">Reference proteome</keyword>
<proteinExistence type="inferred from homology"/>
<keyword evidence="3 6" id="KW-0479">Metal-binding</keyword>
<dbReference type="PRINTS" id="PR00465">
    <property type="entry name" value="EP450IV"/>
</dbReference>
<dbReference type="Proteomes" id="UP000250140">
    <property type="component" value="Unassembled WGS sequence"/>
</dbReference>
<dbReference type="GO" id="GO:0020037">
    <property type="term" value="F:heme binding"/>
    <property type="evidence" value="ECO:0007669"/>
    <property type="project" value="InterPro"/>
</dbReference>
<dbReference type="SUPFAM" id="SSF48264">
    <property type="entry name" value="Cytochrome P450"/>
    <property type="match status" value="1"/>
</dbReference>
<keyword evidence="7" id="KW-0503">Monooxygenase</keyword>
<feature type="transmembrane region" description="Helical" evidence="8">
    <location>
        <begin position="12"/>
        <end position="33"/>
    </location>
</feature>
<keyword evidence="8" id="KW-0812">Transmembrane</keyword>
<sequence>MDTQLLAALPDYFPILSTVALLVLVCIIFPQLFSRNHLSDIPIIGLDLGNIEKRRNAYLTSASKLYRDGYKMFRDGVYRITTADKYETVVISPKYLDELKRLPDEVLSFEKAIEEAQEAKYTNITGKFNLVVSPHIVKADLTPSLVRLNPRISLEVDRSLKEYMPPCNDWTNLNAHQTLLRIVAVVSGRVFIGPELCRSDEYLDSAIKYTLEVINASGAIKRIRPWLRPFLAPRLREVLQLQQREKNVGKFMSPVIESRIAAKGGETKPDDILQVLIDKSDDFGMKSSSDMAKVQLGLSFAAIHTTALTATNALYSLAASPEYIEPLRTEIRAVLAENGGIFTTKALQDMKKLDSFMKECLRVYPPSYASFQRKTLKGITLSSGHYIPPNTRIEVPAHAVSHECFSDGDNFDGFRYYKLRREGGAETVSKNQFVSVSQQSLTFGYGRHACPGRFFAGNEIKMILSRILLNYDMRTTDGKNVRYPNIEFSNMSIPDPSKELLFKRVKG</sequence>
<dbReference type="GO" id="GO:0005506">
    <property type="term" value="F:iron ion binding"/>
    <property type="evidence" value="ECO:0007669"/>
    <property type="project" value="InterPro"/>
</dbReference>
<dbReference type="PANTHER" id="PTHR46206:SF7">
    <property type="entry name" value="P450, PUTATIVE (EUROFUNG)-RELATED"/>
    <property type="match status" value="1"/>
</dbReference>
<dbReference type="CDD" id="cd11041">
    <property type="entry name" value="CYP503A1-like"/>
    <property type="match status" value="1"/>
</dbReference>
<dbReference type="InterPro" id="IPR001128">
    <property type="entry name" value="Cyt_P450"/>
</dbReference>
<protein>
    <submittedName>
        <fullName evidence="9">Cytochrome P450</fullName>
    </submittedName>
</protein>
<evidence type="ECO:0000256" key="6">
    <source>
        <dbReference type="PIRSR" id="PIRSR602403-1"/>
    </source>
</evidence>
<keyword evidence="6 7" id="KW-0349">Heme</keyword>
<evidence type="ECO:0000313" key="10">
    <source>
        <dbReference type="Proteomes" id="UP000250140"/>
    </source>
</evidence>
<keyword evidence="8" id="KW-1133">Transmembrane helix</keyword>
<evidence type="ECO:0000256" key="7">
    <source>
        <dbReference type="RuleBase" id="RU000461"/>
    </source>
</evidence>
<dbReference type="Pfam" id="PF00067">
    <property type="entry name" value="p450"/>
    <property type="match status" value="1"/>
</dbReference>
<dbReference type="InterPro" id="IPR036396">
    <property type="entry name" value="Cyt_P450_sf"/>
</dbReference>
<dbReference type="GO" id="GO:0004497">
    <property type="term" value="F:monooxygenase activity"/>
    <property type="evidence" value="ECO:0007669"/>
    <property type="project" value="UniProtKB-KW"/>
</dbReference>
<name>A0A8E2EXM7_9PEZI</name>
<dbReference type="GO" id="GO:0016705">
    <property type="term" value="F:oxidoreductase activity, acting on paired donors, with incorporation or reduction of molecular oxygen"/>
    <property type="evidence" value="ECO:0007669"/>
    <property type="project" value="InterPro"/>
</dbReference>
<organism evidence="9 10">
    <name type="scientific">Glonium stellatum</name>
    <dbReference type="NCBI Taxonomy" id="574774"/>
    <lineage>
        <taxon>Eukaryota</taxon>
        <taxon>Fungi</taxon>
        <taxon>Dikarya</taxon>
        <taxon>Ascomycota</taxon>
        <taxon>Pezizomycotina</taxon>
        <taxon>Dothideomycetes</taxon>
        <taxon>Pleosporomycetidae</taxon>
        <taxon>Gloniales</taxon>
        <taxon>Gloniaceae</taxon>
        <taxon>Glonium</taxon>
    </lineage>
</organism>
<keyword evidence="5 6" id="KW-0408">Iron</keyword>
<dbReference type="EMBL" id="KV749977">
    <property type="protein sequence ID" value="OCL06822.1"/>
    <property type="molecule type" value="Genomic_DNA"/>
</dbReference>
<keyword evidence="8" id="KW-0472">Membrane</keyword>
<gene>
    <name evidence="9" type="ORF">AOQ84DRAFT_410154</name>
</gene>
<dbReference type="InterPro" id="IPR002403">
    <property type="entry name" value="Cyt_P450_E_grp-IV"/>
</dbReference>
<evidence type="ECO:0000256" key="2">
    <source>
        <dbReference type="ARBA" id="ARBA00010617"/>
    </source>
</evidence>
<comment type="cofactor">
    <cofactor evidence="1 6">
        <name>heme</name>
        <dbReference type="ChEBI" id="CHEBI:30413"/>
    </cofactor>
</comment>
<accession>A0A8E2EXM7</accession>
<dbReference type="AlphaFoldDB" id="A0A8E2EXM7"/>
<dbReference type="InterPro" id="IPR017972">
    <property type="entry name" value="Cyt_P450_CS"/>
</dbReference>
<evidence type="ECO:0000256" key="3">
    <source>
        <dbReference type="ARBA" id="ARBA00022723"/>
    </source>
</evidence>
<comment type="similarity">
    <text evidence="2 7">Belongs to the cytochrome P450 family.</text>
</comment>
<evidence type="ECO:0000256" key="8">
    <source>
        <dbReference type="SAM" id="Phobius"/>
    </source>
</evidence>
<dbReference type="Gene3D" id="1.10.630.10">
    <property type="entry name" value="Cytochrome P450"/>
    <property type="match status" value="1"/>
</dbReference>
<dbReference type="OrthoDB" id="1844152at2759"/>
<dbReference type="PROSITE" id="PS00086">
    <property type="entry name" value="CYTOCHROME_P450"/>
    <property type="match status" value="1"/>
</dbReference>
<evidence type="ECO:0000256" key="4">
    <source>
        <dbReference type="ARBA" id="ARBA00023002"/>
    </source>
</evidence>
<evidence type="ECO:0000256" key="5">
    <source>
        <dbReference type="ARBA" id="ARBA00023004"/>
    </source>
</evidence>
<keyword evidence="4 7" id="KW-0560">Oxidoreductase</keyword>